<dbReference type="OrthoDB" id="10253204at2759"/>
<dbReference type="GO" id="GO:0042274">
    <property type="term" value="P:ribosomal small subunit biogenesis"/>
    <property type="evidence" value="ECO:0007669"/>
    <property type="project" value="UniProtKB-ARBA"/>
</dbReference>
<dbReference type="GO" id="GO:0034457">
    <property type="term" value="C:Mpp10 complex"/>
    <property type="evidence" value="ECO:0007669"/>
    <property type="project" value="UniProtKB-ARBA"/>
</dbReference>
<dbReference type="SMART" id="SM00879">
    <property type="entry name" value="Brix"/>
    <property type="match status" value="1"/>
</dbReference>
<dbReference type="GO" id="GO:0042134">
    <property type="term" value="F:rRNA primary transcript binding"/>
    <property type="evidence" value="ECO:0007669"/>
    <property type="project" value="InterPro"/>
</dbReference>
<dbReference type="VEuPathDB" id="TrichDB:TRFO_19278"/>
<evidence type="ECO:0000259" key="1">
    <source>
        <dbReference type="PROSITE" id="PS50833"/>
    </source>
</evidence>
<evidence type="ECO:0000313" key="2">
    <source>
        <dbReference type="EMBL" id="OHT11300.1"/>
    </source>
</evidence>
<dbReference type="GO" id="GO:0005654">
    <property type="term" value="C:nucleoplasm"/>
    <property type="evidence" value="ECO:0007669"/>
    <property type="project" value="UniProtKB-ARBA"/>
</dbReference>
<dbReference type="GO" id="GO:0032040">
    <property type="term" value="C:small-subunit processome"/>
    <property type="evidence" value="ECO:0007669"/>
    <property type="project" value="TreeGrafter"/>
</dbReference>
<dbReference type="AlphaFoldDB" id="A0A1J4KND8"/>
<dbReference type="GO" id="GO:0006364">
    <property type="term" value="P:rRNA processing"/>
    <property type="evidence" value="ECO:0007669"/>
    <property type="project" value="InterPro"/>
</dbReference>
<dbReference type="GO" id="GO:0030515">
    <property type="term" value="F:snoRNA binding"/>
    <property type="evidence" value="ECO:0007669"/>
    <property type="project" value="TreeGrafter"/>
</dbReference>
<organism evidence="2 3">
    <name type="scientific">Tritrichomonas foetus</name>
    <dbReference type="NCBI Taxonomy" id="1144522"/>
    <lineage>
        <taxon>Eukaryota</taxon>
        <taxon>Metamonada</taxon>
        <taxon>Parabasalia</taxon>
        <taxon>Tritrichomonadida</taxon>
        <taxon>Tritrichomonadidae</taxon>
        <taxon>Tritrichomonas</taxon>
    </lineage>
</organism>
<dbReference type="InterPro" id="IPR044281">
    <property type="entry name" value="IMP4/RPF1"/>
</dbReference>
<dbReference type="PROSITE" id="PS50833">
    <property type="entry name" value="BRIX"/>
    <property type="match status" value="1"/>
</dbReference>
<name>A0A1J4KND8_9EUKA</name>
<sequence>MLIHHFTFHESSRERFTDQLMVENFQFIQNFSYSIKIFIQFLYVVCLSSMSSARLRRQRREYIHQRFEQSQRENTEQRKERLKSFMEKGKDLPRDLRGDALNLLKATTYDDAETAGQAIDDEYALIGVEDPKVAVTTSRNPSGPIKHFAREISQFIPNAERLNRGQSDLKSLMDLCRKHDMTDLVIVHGTHGDPDCLVVSHLPYGPTAYFSLQNVIMRRQIEDAPPISTAFPHLVFEGMTSKLGVRVKKILQALFPVPKPESRRLISFVNNDDWISVRQHTFKRTGGKIDLSEIGPRMEMRIFRILLGTVEMNDADTEFALRSFIRSKAALLKAKEGEADQE</sequence>
<evidence type="ECO:0000313" key="3">
    <source>
        <dbReference type="Proteomes" id="UP000179807"/>
    </source>
</evidence>
<protein>
    <submittedName>
        <fullName evidence="2">Brix domain containing protein</fullName>
    </submittedName>
</protein>
<dbReference type="GeneID" id="94835403"/>
<feature type="domain" description="Brix" evidence="1">
    <location>
        <begin position="131"/>
        <end position="311"/>
    </location>
</feature>
<comment type="caution">
    <text evidence="2">The sequence shown here is derived from an EMBL/GenBank/DDBJ whole genome shotgun (WGS) entry which is preliminary data.</text>
</comment>
<dbReference type="EMBL" id="MLAK01000591">
    <property type="protein sequence ID" value="OHT11300.1"/>
    <property type="molecule type" value="Genomic_DNA"/>
</dbReference>
<proteinExistence type="predicted"/>
<dbReference type="PANTHER" id="PTHR22734">
    <property type="entry name" value="U3 SMALL NUCLEOLAR RIBONUCLEOPROTEIN PROTEIN IMP4"/>
    <property type="match status" value="1"/>
</dbReference>
<accession>A0A1J4KND8</accession>
<dbReference type="PANTHER" id="PTHR22734:SF2">
    <property type="entry name" value="U3 SMALL NUCLEOLAR RIBONUCLEOPROTEIN PROTEIN IMP4"/>
    <property type="match status" value="1"/>
</dbReference>
<dbReference type="SUPFAM" id="SSF52954">
    <property type="entry name" value="Class II aaRS ABD-related"/>
    <property type="match status" value="1"/>
</dbReference>
<dbReference type="RefSeq" id="XP_068364436.1">
    <property type="nucleotide sequence ID" value="XM_068500699.1"/>
</dbReference>
<gene>
    <name evidence="2" type="ORF">TRFO_19278</name>
</gene>
<reference evidence="2" key="1">
    <citation type="submission" date="2016-10" db="EMBL/GenBank/DDBJ databases">
        <authorList>
            <person name="Benchimol M."/>
            <person name="Almeida L.G."/>
            <person name="Vasconcelos A.T."/>
            <person name="Perreira-Neves A."/>
            <person name="Rosa I.A."/>
            <person name="Tasca T."/>
            <person name="Bogo M.R."/>
            <person name="de Souza W."/>
        </authorList>
    </citation>
    <scope>NUCLEOTIDE SEQUENCE [LARGE SCALE GENOMIC DNA]</scope>
    <source>
        <strain evidence="2">K</strain>
    </source>
</reference>
<dbReference type="Proteomes" id="UP000179807">
    <property type="component" value="Unassembled WGS sequence"/>
</dbReference>
<dbReference type="InterPro" id="IPR007109">
    <property type="entry name" value="Brix"/>
</dbReference>
<dbReference type="Pfam" id="PF04427">
    <property type="entry name" value="Brix"/>
    <property type="match status" value="1"/>
</dbReference>
<dbReference type="FunFam" id="3.40.50.10480:FF:000001">
    <property type="entry name" value="IMP4, U3 small nucleolar ribonucleoprotein"/>
    <property type="match status" value="1"/>
</dbReference>
<keyword evidence="3" id="KW-1185">Reference proteome</keyword>
<dbReference type="Gene3D" id="3.40.50.10480">
    <property type="entry name" value="Probable brix-domain ribosomal biogenesis protein"/>
    <property type="match status" value="1"/>
</dbReference>